<comment type="caution">
    <text evidence="5">The sequence shown here is derived from an EMBL/GenBank/DDBJ whole genome shotgun (WGS) entry which is preliminary data.</text>
</comment>
<evidence type="ECO:0000313" key="5">
    <source>
        <dbReference type="EMBL" id="MBZ4185583.1"/>
    </source>
</evidence>
<name>A0ABS7TCJ3_9GAMM</name>
<dbReference type="Pfam" id="PF02357">
    <property type="entry name" value="NusG"/>
    <property type="match status" value="1"/>
</dbReference>
<dbReference type="PANTHER" id="PTHR30265:SF7">
    <property type="entry name" value="TRANSCRIPTION ANTITERMINATION PROTEIN RFAH"/>
    <property type="match status" value="1"/>
</dbReference>
<dbReference type="RefSeq" id="WP_223627207.1">
    <property type="nucleotide sequence ID" value="NZ_JAIQDJ010000001.1"/>
</dbReference>
<evidence type="ECO:0000256" key="2">
    <source>
        <dbReference type="ARBA" id="ARBA00023015"/>
    </source>
</evidence>
<dbReference type="Gene3D" id="3.30.70.940">
    <property type="entry name" value="NusG, N-terminal domain"/>
    <property type="match status" value="1"/>
</dbReference>
<evidence type="ECO:0000313" key="6">
    <source>
        <dbReference type="Proteomes" id="UP001430290"/>
    </source>
</evidence>
<evidence type="ECO:0000256" key="1">
    <source>
        <dbReference type="ARBA" id="ARBA00022814"/>
    </source>
</evidence>
<proteinExistence type="predicted"/>
<evidence type="ECO:0000256" key="3">
    <source>
        <dbReference type="ARBA" id="ARBA00023163"/>
    </source>
</evidence>
<feature type="domain" description="NusG-like N-terminal" evidence="4">
    <location>
        <begin position="12"/>
        <end position="111"/>
    </location>
</feature>
<dbReference type="SMART" id="SM00738">
    <property type="entry name" value="NGN"/>
    <property type="match status" value="1"/>
</dbReference>
<keyword evidence="3" id="KW-0804">Transcription</keyword>
<keyword evidence="1" id="KW-0889">Transcription antitermination</keyword>
<evidence type="ECO:0000259" key="4">
    <source>
        <dbReference type="SMART" id="SM00738"/>
    </source>
</evidence>
<dbReference type="PANTHER" id="PTHR30265">
    <property type="entry name" value="RHO-INTERACTING TRANSCRIPTION TERMINATION FACTOR NUSG"/>
    <property type="match status" value="1"/>
</dbReference>
<dbReference type="InterPro" id="IPR006645">
    <property type="entry name" value="NGN-like_dom"/>
</dbReference>
<dbReference type="Proteomes" id="UP001430290">
    <property type="component" value="Unassembled WGS sequence"/>
</dbReference>
<organism evidence="5 6">
    <name type="scientific">Thermomonas beijingensis</name>
    <dbReference type="NCBI Taxonomy" id="2872701"/>
    <lineage>
        <taxon>Bacteria</taxon>
        <taxon>Pseudomonadati</taxon>
        <taxon>Pseudomonadota</taxon>
        <taxon>Gammaproteobacteria</taxon>
        <taxon>Lysobacterales</taxon>
        <taxon>Lysobacteraceae</taxon>
        <taxon>Thermomonas</taxon>
    </lineage>
</organism>
<gene>
    <name evidence="5" type="ORF">K7B09_04490</name>
</gene>
<reference evidence="5" key="1">
    <citation type="submission" date="2021-09" db="EMBL/GenBank/DDBJ databases">
        <authorList>
            <person name="Wu T."/>
            <person name="Guo S.Z."/>
        </authorList>
    </citation>
    <scope>NUCLEOTIDE SEQUENCE</scope>
    <source>
        <strain evidence="5">RSS-23</strain>
    </source>
</reference>
<dbReference type="InterPro" id="IPR043425">
    <property type="entry name" value="NusG-like"/>
</dbReference>
<keyword evidence="2" id="KW-0805">Transcription regulation</keyword>
<sequence>MTAPVAVQRNQTAHWYCVHTKPRAEAQALEHLQRQAFECLLPRIQHSVLRGGRRQRVVEPLFPRYLFLRANPEQQSLAAVRSTRGALGLVRFANLPGIVPQSLIDGLHRDTDAQGVIVQADAHPQPGDAVTVIAGALAGLRGVYWQMRGDQRAEVLLQLLGGAQRVLLAQESLQKAGPAQLS</sequence>
<dbReference type="InterPro" id="IPR036735">
    <property type="entry name" value="NGN_dom_sf"/>
</dbReference>
<dbReference type="EMBL" id="JAIQDJ010000001">
    <property type="protein sequence ID" value="MBZ4185583.1"/>
    <property type="molecule type" value="Genomic_DNA"/>
</dbReference>
<accession>A0ABS7TCJ3</accession>
<protein>
    <submittedName>
        <fullName evidence="5">Transcriptional activator RfaH</fullName>
    </submittedName>
</protein>
<keyword evidence="6" id="KW-1185">Reference proteome</keyword>
<dbReference type="CDD" id="cd09892">
    <property type="entry name" value="NGN_SP_RfaH"/>
    <property type="match status" value="1"/>
</dbReference>
<dbReference type="SUPFAM" id="SSF82679">
    <property type="entry name" value="N-utilization substance G protein NusG, N-terminal domain"/>
    <property type="match status" value="1"/>
</dbReference>